<name>A0A0Q0AAF0_PSESX</name>
<protein>
    <submittedName>
        <fullName evidence="1">Uncharacterized protein</fullName>
    </submittedName>
</protein>
<comment type="caution">
    <text evidence="1">The sequence shown here is derived from an EMBL/GenBank/DDBJ whole genome shotgun (WGS) entry which is preliminary data.</text>
</comment>
<evidence type="ECO:0000313" key="1">
    <source>
        <dbReference type="EMBL" id="MDH4625728.1"/>
    </source>
</evidence>
<reference evidence="1" key="1">
    <citation type="submission" date="2021-02" db="EMBL/GenBank/DDBJ databases">
        <title>Genome analysis of blister spot of apple pathogen from New York area.</title>
        <authorList>
            <person name="Kandel P."/>
            <person name="Hockett K.L."/>
            <person name="Santander R."/>
            <person name="Acimovic S."/>
        </authorList>
    </citation>
    <scope>NUCLEOTIDE SEQUENCE</scope>
    <source>
        <strain evidence="1">PSP1</strain>
    </source>
</reference>
<sequence length="126" mass="13673">MNVKAVKPVWCIAITFGDEENNGFVTLGGAGWESQVEWESQWSAMPVSEKGNADPAMLIADKLDVDGDLIDEKRITAETAELLLGRPLNELIAEGRAKTCFTVGQLLDSDPELAAKFRSHRTPAAS</sequence>
<dbReference type="EMBL" id="JAFFRZ010000003">
    <property type="protein sequence ID" value="MDH4625728.1"/>
    <property type="molecule type" value="Genomic_DNA"/>
</dbReference>
<dbReference type="Proteomes" id="UP001162155">
    <property type="component" value="Unassembled WGS sequence"/>
</dbReference>
<dbReference type="AlphaFoldDB" id="A0A0Q0AAF0"/>
<proteinExistence type="predicted"/>
<evidence type="ECO:0000313" key="2">
    <source>
        <dbReference type="Proteomes" id="UP001162155"/>
    </source>
</evidence>
<dbReference type="RefSeq" id="WP_044310907.1">
    <property type="nucleotide sequence ID" value="NZ_JAFFRY010000077.1"/>
</dbReference>
<accession>A0A0Q0AAF0</accession>
<organism evidence="1 2">
    <name type="scientific">Pseudomonas syringae pv. papulans</name>
    <dbReference type="NCBI Taxonomy" id="83963"/>
    <lineage>
        <taxon>Bacteria</taxon>
        <taxon>Pseudomonadati</taxon>
        <taxon>Pseudomonadota</taxon>
        <taxon>Gammaproteobacteria</taxon>
        <taxon>Pseudomonadales</taxon>
        <taxon>Pseudomonadaceae</taxon>
        <taxon>Pseudomonas</taxon>
        <taxon>Pseudomonas syringae</taxon>
    </lineage>
</organism>
<gene>
    <name evidence="1" type="ORF">JW322_29200</name>
</gene>